<evidence type="ECO:0000313" key="2">
    <source>
        <dbReference type="Proteomes" id="UP000231070"/>
    </source>
</evidence>
<evidence type="ECO:0000313" key="1">
    <source>
        <dbReference type="EMBL" id="PIO97198.1"/>
    </source>
</evidence>
<protein>
    <submittedName>
        <fullName evidence="1">Uncharacterized protein</fullName>
    </submittedName>
</protein>
<dbReference type="Proteomes" id="UP000231070">
    <property type="component" value="Unassembled WGS sequence"/>
</dbReference>
<keyword evidence="2" id="KW-1185">Reference proteome</keyword>
<dbReference type="AlphaFoldDB" id="A0A2G9WR57"/>
<gene>
    <name evidence="1" type="ORF">CJ014_21445</name>
</gene>
<dbReference type="EMBL" id="NQVN01000020">
    <property type="protein sequence ID" value="PIO97198.1"/>
    <property type="molecule type" value="Genomic_DNA"/>
</dbReference>
<comment type="caution">
    <text evidence="1">The sequence shown here is derived from an EMBL/GenBank/DDBJ whole genome shotgun (WGS) entry which is preliminary data.</text>
</comment>
<name>A0A2G9WR57_9HYPH</name>
<sequence length="122" mass="14011">MGCWTNIYYGDFGGALIAEPGEGVQRPYGDKVCFDGEGRFLHVVWYGDEGLDGGGRYSVPRKGALKLDQYDVAWGKQDFDLFFISKDKIKIMYFLNDDKEKTTTFLIRDPSDKYYLEMGKNF</sequence>
<reference evidence="1 2" key="1">
    <citation type="submission" date="2017-08" db="EMBL/GenBank/DDBJ databases">
        <title>Pleomorphomonas carboxidotrophicus sp. nov., a new mesophilic hydrogenogenic carboxidotroph.</title>
        <authorList>
            <person name="Esquivel-Elizondo S."/>
            <person name="Krajmalnik-Brown R."/>
            <person name="Maldonado J."/>
        </authorList>
    </citation>
    <scope>NUCLEOTIDE SEQUENCE [LARGE SCALE GENOMIC DNA]</scope>
    <source>
        <strain evidence="1 2">SVCO-16</strain>
    </source>
</reference>
<organism evidence="1 2">
    <name type="scientific">Pleomorphomonas carboxyditropha</name>
    <dbReference type="NCBI Taxonomy" id="2023338"/>
    <lineage>
        <taxon>Bacteria</taxon>
        <taxon>Pseudomonadati</taxon>
        <taxon>Pseudomonadota</taxon>
        <taxon>Alphaproteobacteria</taxon>
        <taxon>Hyphomicrobiales</taxon>
        <taxon>Pleomorphomonadaceae</taxon>
        <taxon>Pleomorphomonas</taxon>
    </lineage>
</organism>
<accession>A0A2G9WR57</accession>
<proteinExistence type="predicted"/>